<dbReference type="Gene3D" id="3.20.20.70">
    <property type="entry name" value="Aldolase class I"/>
    <property type="match status" value="1"/>
</dbReference>
<keyword evidence="3" id="KW-0106">Calcium</keyword>
<comment type="subunit">
    <text evidence="2">Monomer.</text>
</comment>
<evidence type="ECO:0000259" key="5">
    <source>
        <dbReference type="Pfam" id="PF10566"/>
    </source>
</evidence>
<evidence type="ECO:0000313" key="8">
    <source>
        <dbReference type="EMBL" id="MBC6112788.1"/>
    </source>
</evidence>
<organism evidence="8 9">
    <name type="scientific">Pedobacter fastidiosus</name>
    <dbReference type="NCBI Taxonomy" id="2765361"/>
    <lineage>
        <taxon>Bacteria</taxon>
        <taxon>Pseudomonadati</taxon>
        <taxon>Bacteroidota</taxon>
        <taxon>Sphingobacteriia</taxon>
        <taxon>Sphingobacteriales</taxon>
        <taxon>Sphingobacteriaceae</taxon>
        <taxon>Pedobacter</taxon>
    </lineage>
</organism>
<dbReference type="Gene3D" id="2.70.98.10">
    <property type="match status" value="1"/>
</dbReference>
<name>A0ABR7KXE2_9SPHI</name>
<dbReference type="InterPro" id="IPR019563">
    <property type="entry name" value="GH97_catalytic"/>
</dbReference>
<dbReference type="InterPro" id="IPR029483">
    <property type="entry name" value="GH97_C"/>
</dbReference>
<proteinExistence type="predicted"/>
<protein>
    <submittedName>
        <fullName evidence="8">Glycoside hydrolase family 97 protein</fullName>
    </submittedName>
</protein>
<dbReference type="RefSeq" id="WP_187073205.1">
    <property type="nucleotide sequence ID" value="NZ_JACRYL010000027.1"/>
</dbReference>
<dbReference type="Pfam" id="PF14508">
    <property type="entry name" value="GH97_N"/>
    <property type="match status" value="1"/>
</dbReference>
<accession>A0ABR7KXE2</accession>
<keyword evidence="8" id="KW-0378">Hydrolase</keyword>
<evidence type="ECO:0000313" key="9">
    <source>
        <dbReference type="Proteomes" id="UP000652755"/>
    </source>
</evidence>
<feature type="signal peptide" evidence="4">
    <location>
        <begin position="1"/>
        <end position="21"/>
    </location>
</feature>
<evidence type="ECO:0000256" key="3">
    <source>
        <dbReference type="ARBA" id="ARBA00022837"/>
    </source>
</evidence>
<dbReference type="SUPFAM" id="SSF51445">
    <property type="entry name" value="(Trans)glycosidases"/>
    <property type="match status" value="1"/>
</dbReference>
<dbReference type="GO" id="GO:0016787">
    <property type="term" value="F:hydrolase activity"/>
    <property type="evidence" value="ECO:0007669"/>
    <property type="project" value="UniProtKB-KW"/>
</dbReference>
<evidence type="ECO:0000259" key="6">
    <source>
        <dbReference type="Pfam" id="PF14508"/>
    </source>
</evidence>
<dbReference type="InterPro" id="IPR013785">
    <property type="entry name" value="Aldolase_TIM"/>
</dbReference>
<feature type="domain" description="Glycosyl-hydrolase 97 C-terminal oligomerisation" evidence="7">
    <location>
        <begin position="601"/>
        <end position="702"/>
    </location>
</feature>
<comment type="cofactor">
    <cofactor evidence="1">
        <name>Ca(2+)</name>
        <dbReference type="ChEBI" id="CHEBI:29108"/>
    </cofactor>
</comment>
<dbReference type="Pfam" id="PF10566">
    <property type="entry name" value="Glyco_hydro_97"/>
    <property type="match status" value="1"/>
</dbReference>
<dbReference type="InterPro" id="IPR052720">
    <property type="entry name" value="Glycosyl_hydrolase_97"/>
</dbReference>
<feature type="domain" description="Glycosyl-hydrolase 97 catalytic" evidence="5">
    <location>
        <begin position="313"/>
        <end position="505"/>
    </location>
</feature>
<keyword evidence="9" id="KW-1185">Reference proteome</keyword>
<dbReference type="InterPro" id="IPR029486">
    <property type="entry name" value="GH97_N"/>
</dbReference>
<dbReference type="PANTHER" id="PTHR35803:SF1">
    <property type="entry name" value="GLUCAN 1,4-ALPHA-GLUCOSIDASE SUSB"/>
    <property type="match status" value="1"/>
</dbReference>
<gene>
    <name evidence="8" type="ORF">H7U22_20385</name>
</gene>
<dbReference type="InterPro" id="IPR014718">
    <property type="entry name" value="GH-type_carb-bd"/>
</dbReference>
<reference evidence="8 9" key="1">
    <citation type="submission" date="2020-08" db="EMBL/GenBank/DDBJ databases">
        <authorList>
            <person name="Sun Q."/>
            <person name="Inoue M."/>
        </authorList>
    </citation>
    <scope>NUCLEOTIDE SEQUENCE [LARGE SCALE GENOMIC DNA]</scope>
    <source>
        <strain evidence="8 9">CCM 8938</strain>
    </source>
</reference>
<dbReference type="Pfam" id="PF14509">
    <property type="entry name" value="GH97_C"/>
    <property type="match status" value="1"/>
</dbReference>
<evidence type="ECO:0000256" key="2">
    <source>
        <dbReference type="ARBA" id="ARBA00011245"/>
    </source>
</evidence>
<dbReference type="Proteomes" id="UP000652755">
    <property type="component" value="Unassembled WGS sequence"/>
</dbReference>
<dbReference type="InterPro" id="IPR017853">
    <property type="entry name" value="GH"/>
</dbReference>
<dbReference type="PANTHER" id="PTHR35803">
    <property type="entry name" value="GLUCAN 1,4-ALPHA-GLUCOSIDASE SUSB-RELATED"/>
    <property type="match status" value="1"/>
</dbReference>
<evidence type="ECO:0000259" key="7">
    <source>
        <dbReference type="Pfam" id="PF14509"/>
    </source>
</evidence>
<feature type="chain" id="PRO_5047405752" evidence="4">
    <location>
        <begin position="22"/>
        <end position="704"/>
    </location>
</feature>
<evidence type="ECO:0000256" key="1">
    <source>
        <dbReference type="ARBA" id="ARBA00001913"/>
    </source>
</evidence>
<feature type="domain" description="Glycosyl-hydrolase 97 N-terminal" evidence="6">
    <location>
        <begin position="32"/>
        <end position="295"/>
    </location>
</feature>
<evidence type="ECO:0000256" key="4">
    <source>
        <dbReference type="SAM" id="SignalP"/>
    </source>
</evidence>
<keyword evidence="4" id="KW-0732">Signal</keyword>
<dbReference type="EMBL" id="JACRYL010000027">
    <property type="protein sequence ID" value="MBC6112788.1"/>
    <property type="molecule type" value="Genomic_DNA"/>
</dbReference>
<comment type="caution">
    <text evidence="8">The sequence shown here is derived from an EMBL/GenBank/DDBJ whole genome shotgun (WGS) entry which is preliminary data.</text>
</comment>
<sequence>MMIKKIATFLLGLAIATNLMAQQKNSAVAELGNTKLEFILDQNGVPQYAAWYKGKPIIKKSAMGFKLADQVNLNSNFELLGADKSDKDESWKPVWGEVSSIRNHYQELKVHLKEKGKNPKLLDVVFRVFEDGFAFRYEFPKQPELNYFIITAELTQFSLTGDHKSFWIPGDYDSNEYVYTTSALSQVDAWKIQKAATDIAVRTVPDQFAVQTPLMLKTADGLYINIHEAALINYPAMQLHVDRSSSSLSTNLVPDALGNKAYLHVPFNTPWRTIIVSDKASDILNSKMILNLNEPSVIKNTDWIKPMKFVGVWWEMQTGKSTWSYAESMNSVDMDGNLIASGKHGANTKNVKKYIDFASKNGIGGVLVEGWNTGWEDWFGNWKEEVFDFVTPYPDFDLKEITAYAESKGVKMIMHNETSGSATSYERQLDTAFRFMNKFNYPAVKTGYVGKIIPRGEHHDGQWMVNHFNRVNQKAADHKVMIDVHEAMRPTGLHRTYPNFIASEAGRGNEYNAFSDGNAPEHETILPFTRLMGGPMDYTPGIFKLKGYASYAPSRQVHTTLAKQLALYVTLYSPLQMAADYPENYEAHMDAFQFIKDVPTDWDDTKIIEAEPGDYVTIARKGKGTNNWFIGSITDENGRTAVIPLTFLEKGAKYIATIYKDADQADWKNNPEAYKIETLKVNAGTILKLKLANGGGLAISIKKS</sequence>